<dbReference type="InParanoid" id="A0A6C2YLX0"/>
<dbReference type="AlphaFoldDB" id="A0A6C2YLX0"/>
<dbReference type="EMBL" id="LR593887">
    <property type="protein sequence ID" value="VTS01823.1"/>
    <property type="molecule type" value="Genomic_DNA"/>
</dbReference>
<name>A0A6C2YLX0_9BACT</name>
<organism evidence="1">
    <name type="scientific">Tuwongella immobilis</name>
    <dbReference type="NCBI Taxonomy" id="692036"/>
    <lineage>
        <taxon>Bacteria</taxon>
        <taxon>Pseudomonadati</taxon>
        <taxon>Planctomycetota</taxon>
        <taxon>Planctomycetia</taxon>
        <taxon>Gemmatales</taxon>
        <taxon>Gemmataceae</taxon>
        <taxon>Tuwongella</taxon>
    </lineage>
</organism>
<accession>A0A6C2YLX0</accession>
<dbReference type="Proteomes" id="UP000464378">
    <property type="component" value="Chromosome"/>
</dbReference>
<evidence type="ECO:0000313" key="1">
    <source>
        <dbReference type="EMBL" id="VIP02578.1"/>
    </source>
</evidence>
<reference evidence="1" key="1">
    <citation type="submission" date="2019-04" db="EMBL/GenBank/DDBJ databases">
        <authorList>
            <consortium name="Science for Life Laboratories"/>
        </authorList>
    </citation>
    <scope>NUCLEOTIDE SEQUENCE</scope>
    <source>
        <strain evidence="1">MBLW1</strain>
    </source>
</reference>
<gene>
    <name evidence="1" type="ORF">GMBLW1_13820</name>
</gene>
<sequence length="49" mass="5396">MSGQEDLNLRPFGPEPNALAKLSYGPNFNVPFCETESPLSKPSNWETQG</sequence>
<protein>
    <submittedName>
        <fullName evidence="1">Uncharacterized protein</fullName>
    </submittedName>
</protein>
<keyword evidence="2" id="KW-1185">Reference proteome</keyword>
<proteinExistence type="predicted"/>
<dbReference type="EMBL" id="LR586016">
    <property type="protein sequence ID" value="VIP02578.1"/>
    <property type="molecule type" value="Genomic_DNA"/>
</dbReference>
<evidence type="ECO:0000313" key="2">
    <source>
        <dbReference type="Proteomes" id="UP000464378"/>
    </source>
</evidence>
<dbReference type="KEGG" id="tim:GMBLW1_13820"/>